<protein>
    <submittedName>
        <fullName evidence="1">Uncharacterized protein</fullName>
    </submittedName>
</protein>
<proteinExistence type="predicted"/>
<reference evidence="1" key="1">
    <citation type="submission" date="2022-08" db="EMBL/GenBank/DDBJ databases">
        <title>Genome Sequence of Fusarium decemcellulare.</title>
        <authorList>
            <person name="Buettner E."/>
        </authorList>
    </citation>
    <scope>NUCLEOTIDE SEQUENCE</scope>
    <source>
        <strain evidence="1">Babe19</strain>
    </source>
</reference>
<organism evidence="1 2">
    <name type="scientific">Fusarium decemcellulare</name>
    <dbReference type="NCBI Taxonomy" id="57161"/>
    <lineage>
        <taxon>Eukaryota</taxon>
        <taxon>Fungi</taxon>
        <taxon>Dikarya</taxon>
        <taxon>Ascomycota</taxon>
        <taxon>Pezizomycotina</taxon>
        <taxon>Sordariomycetes</taxon>
        <taxon>Hypocreomycetidae</taxon>
        <taxon>Hypocreales</taxon>
        <taxon>Nectriaceae</taxon>
        <taxon>Fusarium</taxon>
        <taxon>Fusarium decemcellulare species complex</taxon>
    </lineage>
</organism>
<evidence type="ECO:0000313" key="1">
    <source>
        <dbReference type="EMBL" id="KAJ3502805.1"/>
    </source>
</evidence>
<evidence type="ECO:0000313" key="2">
    <source>
        <dbReference type="Proteomes" id="UP001148629"/>
    </source>
</evidence>
<gene>
    <name evidence="1" type="ORF">NM208_g16648</name>
</gene>
<dbReference type="Proteomes" id="UP001148629">
    <property type="component" value="Unassembled WGS sequence"/>
</dbReference>
<keyword evidence="2" id="KW-1185">Reference proteome</keyword>
<comment type="caution">
    <text evidence="1">The sequence shown here is derived from an EMBL/GenBank/DDBJ whole genome shotgun (WGS) entry which is preliminary data.</text>
</comment>
<sequence length="110" mass="11283">MCRNGSTGRRRSNPVDVGGVGGAVAEARTEQLAEADEGCVLIEATGATTGAVVVVVVVGYECSRLVAVEDVVGGGYAGAVSGLCRASELEEDVFVLDYRHDPQLSLDVPS</sequence>
<name>A0ACC1R9Q3_9HYPO</name>
<accession>A0ACC1R9Q3</accession>
<dbReference type="EMBL" id="JANRMS010005314">
    <property type="protein sequence ID" value="KAJ3502805.1"/>
    <property type="molecule type" value="Genomic_DNA"/>
</dbReference>